<protein>
    <submittedName>
        <fullName evidence="1">Uncharacterized protein</fullName>
    </submittedName>
</protein>
<dbReference type="AlphaFoldDB" id="A0A0E9USW4"/>
<accession>A0A0E9USW4</accession>
<dbReference type="EMBL" id="GBXM01039618">
    <property type="protein sequence ID" value="JAH68959.1"/>
    <property type="molecule type" value="Transcribed_RNA"/>
</dbReference>
<sequence length="51" mass="5805">MTHQTVKGFRVTRKCFLPSFSSCSGLVDCGLRAWPLKRALLMRRNATATYK</sequence>
<evidence type="ECO:0000313" key="1">
    <source>
        <dbReference type="EMBL" id="JAH68959.1"/>
    </source>
</evidence>
<organism evidence="1">
    <name type="scientific">Anguilla anguilla</name>
    <name type="common">European freshwater eel</name>
    <name type="synonym">Muraena anguilla</name>
    <dbReference type="NCBI Taxonomy" id="7936"/>
    <lineage>
        <taxon>Eukaryota</taxon>
        <taxon>Metazoa</taxon>
        <taxon>Chordata</taxon>
        <taxon>Craniata</taxon>
        <taxon>Vertebrata</taxon>
        <taxon>Euteleostomi</taxon>
        <taxon>Actinopterygii</taxon>
        <taxon>Neopterygii</taxon>
        <taxon>Teleostei</taxon>
        <taxon>Anguilliformes</taxon>
        <taxon>Anguillidae</taxon>
        <taxon>Anguilla</taxon>
    </lineage>
</organism>
<name>A0A0E9USW4_ANGAN</name>
<proteinExistence type="predicted"/>
<reference evidence="1" key="1">
    <citation type="submission" date="2014-11" db="EMBL/GenBank/DDBJ databases">
        <authorList>
            <person name="Amaro Gonzalez C."/>
        </authorList>
    </citation>
    <scope>NUCLEOTIDE SEQUENCE</scope>
</reference>
<reference evidence="1" key="2">
    <citation type="journal article" date="2015" name="Fish Shellfish Immunol.">
        <title>Early steps in the European eel (Anguilla anguilla)-Vibrio vulnificus interaction in the gills: Role of the RtxA13 toxin.</title>
        <authorList>
            <person name="Callol A."/>
            <person name="Pajuelo D."/>
            <person name="Ebbesson L."/>
            <person name="Teles M."/>
            <person name="MacKenzie S."/>
            <person name="Amaro C."/>
        </authorList>
    </citation>
    <scope>NUCLEOTIDE SEQUENCE</scope>
</reference>